<dbReference type="Gene3D" id="3.60.20.10">
    <property type="entry name" value="Glutamine Phosphoribosylpyrophosphate, subunit 1, domain 1"/>
    <property type="match status" value="1"/>
</dbReference>
<evidence type="ECO:0000259" key="3">
    <source>
        <dbReference type="PROSITE" id="PS51278"/>
    </source>
</evidence>
<dbReference type="InterPro" id="IPR017932">
    <property type="entry name" value="GATase_2_dom"/>
</dbReference>
<evidence type="ECO:0000256" key="2">
    <source>
        <dbReference type="HAMAP-Rule" id="MF_02036"/>
    </source>
</evidence>
<dbReference type="RefSeq" id="WP_122980126.1">
    <property type="nucleotide sequence ID" value="NZ_BOMX01000086.1"/>
</dbReference>
<dbReference type="EC" id="3.5.1.118" evidence="2"/>
<keyword evidence="1 2" id="KW-0315">Glutamine amidotransferase</keyword>
<proteinExistence type="inferred from homology"/>
<gene>
    <name evidence="2" type="primary">egtC</name>
    <name evidence="4" type="ORF">FHX34_104412</name>
</gene>
<keyword evidence="4" id="KW-0808">Transferase</keyword>
<keyword evidence="2" id="KW-0378">Hydrolase</keyword>
<dbReference type="InterPro" id="IPR017808">
    <property type="entry name" value="EgtC"/>
</dbReference>
<dbReference type="GO" id="GO:0016811">
    <property type="term" value="F:hydrolase activity, acting on carbon-nitrogen (but not peptide) bonds, in linear amides"/>
    <property type="evidence" value="ECO:0007669"/>
    <property type="project" value="UniProtKB-UniRule"/>
</dbReference>
<dbReference type="InterPro" id="IPR052373">
    <property type="entry name" value="Gamma-glu_amide_hydrolase"/>
</dbReference>
<comment type="pathway">
    <text evidence="2">Amino-acid biosynthesis; ergothioneine biosynthesis.</text>
</comment>
<dbReference type="Proteomes" id="UP000320239">
    <property type="component" value="Unassembled WGS sequence"/>
</dbReference>
<comment type="function">
    <text evidence="2">Catalyzes the hydrolysis of the gamma-glutamyl amide bond of hercynyl-gamma-L-glutamyl-L-cysteine sulfoxide to produce hercynylcysteine sulfoxide, a step in the biosynthesis pathway of ergothioneine.</text>
</comment>
<dbReference type="PANTHER" id="PTHR43187">
    <property type="entry name" value="GLUTAMINE AMIDOTRANSFERASE DUG3-RELATED"/>
    <property type="match status" value="1"/>
</dbReference>
<evidence type="ECO:0000256" key="1">
    <source>
        <dbReference type="ARBA" id="ARBA00022962"/>
    </source>
</evidence>
<dbReference type="PROSITE" id="PS51278">
    <property type="entry name" value="GATASE_TYPE_2"/>
    <property type="match status" value="1"/>
</dbReference>
<comment type="catalytic activity">
    <reaction evidence="2">
        <text>gamma-L-glutamyl-hercynylcysteine S-oxide + H2O = S-(hercyn-2-yl)-L-cysteine S-oxide + L-glutamate</text>
        <dbReference type="Rhea" id="RHEA:42684"/>
        <dbReference type="ChEBI" id="CHEBI:15377"/>
        <dbReference type="ChEBI" id="CHEBI:29985"/>
        <dbReference type="ChEBI" id="CHEBI:82703"/>
        <dbReference type="ChEBI" id="CHEBI:82706"/>
        <dbReference type="EC" id="3.5.1.118"/>
    </reaction>
</comment>
<keyword evidence="5" id="KW-1185">Reference proteome</keyword>
<reference evidence="4 5" key="1">
    <citation type="submission" date="2019-06" db="EMBL/GenBank/DDBJ databases">
        <title>Sequencing the genomes of 1000 actinobacteria strains.</title>
        <authorList>
            <person name="Klenk H.-P."/>
        </authorList>
    </citation>
    <scope>NUCLEOTIDE SEQUENCE [LARGE SCALE GENOMIC DNA]</scope>
    <source>
        <strain evidence="4 5">DSM 43866</strain>
    </source>
</reference>
<dbReference type="PANTHER" id="PTHR43187:SF2">
    <property type="entry name" value="GAMMA-GLUTAMYL-HERCYNYLCYSTEINE SULFOXIDE HYDROLASE"/>
    <property type="match status" value="1"/>
</dbReference>
<organism evidence="4 5">
    <name type="scientific">Actinoplanes teichomyceticus</name>
    <dbReference type="NCBI Taxonomy" id="1867"/>
    <lineage>
        <taxon>Bacteria</taxon>
        <taxon>Bacillati</taxon>
        <taxon>Actinomycetota</taxon>
        <taxon>Actinomycetes</taxon>
        <taxon>Micromonosporales</taxon>
        <taxon>Micromonosporaceae</taxon>
        <taxon>Actinoplanes</taxon>
    </lineage>
</organism>
<dbReference type="GO" id="GO:0016740">
    <property type="term" value="F:transferase activity"/>
    <property type="evidence" value="ECO:0007669"/>
    <property type="project" value="UniProtKB-KW"/>
</dbReference>
<dbReference type="HAMAP" id="MF_02036">
    <property type="entry name" value="EgtC"/>
    <property type="match status" value="1"/>
</dbReference>
<accession>A0A561VR84</accession>
<dbReference type="GO" id="GO:0052699">
    <property type="term" value="P:ergothioneine biosynthetic process"/>
    <property type="evidence" value="ECO:0007669"/>
    <property type="project" value="UniProtKB-UniRule"/>
</dbReference>
<dbReference type="EMBL" id="VIWY01000004">
    <property type="protein sequence ID" value="TWG14113.1"/>
    <property type="molecule type" value="Genomic_DNA"/>
</dbReference>
<dbReference type="AlphaFoldDB" id="A0A561VR84"/>
<sequence length="245" mass="25278">MCRHVAYLGPSVPLSAVLLDPPHALAHQAWAPRDMRGGGTINADGFGVGWYPGAGPPIRYRSAMPIWSDAALPALAAGTGAAAILAAVRSATVGMPVVETAAAPFADGRWLFSHNGVVRGFPGTLARLAAELPVEDLLTLDAPTDSAALFALLRHQLRAGKPAAEAVASLVRATREAAPGSRLNLLLTDGEQIVATTAGHALSVRAGDGAVLVASEPLDDDPSWRAVPDNHLLIATRTDVTMGET</sequence>
<dbReference type="OrthoDB" id="9804310at2"/>
<dbReference type="InterPro" id="IPR029055">
    <property type="entry name" value="Ntn_hydrolases_N"/>
</dbReference>
<dbReference type="Pfam" id="PF13230">
    <property type="entry name" value="GATase_4"/>
    <property type="match status" value="1"/>
</dbReference>
<dbReference type="SUPFAM" id="SSF56235">
    <property type="entry name" value="N-terminal nucleophile aminohydrolases (Ntn hydrolases)"/>
    <property type="match status" value="1"/>
</dbReference>
<comment type="caution">
    <text evidence="4">The sequence shown here is derived from an EMBL/GenBank/DDBJ whole genome shotgun (WGS) entry which is preliminary data.</text>
</comment>
<name>A0A561VR84_ACTTI</name>
<dbReference type="InterPro" id="IPR032889">
    <property type="entry name" value="EgtC_Actinobacteria"/>
</dbReference>
<feature type="domain" description="Glutamine amidotransferase type-2" evidence="3">
    <location>
        <begin position="2"/>
        <end position="245"/>
    </location>
</feature>
<dbReference type="UniPathway" id="UPA01014"/>
<evidence type="ECO:0000313" key="4">
    <source>
        <dbReference type="EMBL" id="TWG14113.1"/>
    </source>
</evidence>
<dbReference type="NCBIfam" id="TIGR03442">
    <property type="entry name" value="ergothioneine biosynthesis protein EgtC"/>
    <property type="match status" value="1"/>
</dbReference>
<dbReference type="InterPro" id="IPR026869">
    <property type="entry name" value="EgtC-like"/>
</dbReference>
<dbReference type="CDD" id="cd01908">
    <property type="entry name" value="YafJ"/>
    <property type="match status" value="1"/>
</dbReference>
<protein>
    <recommendedName>
        <fullName evidence="2">Gamma-glutamyl-hercynylcysteine sulfoxide hydrolase</fullName>
        <ecNumber evidence="2">3.5.1.118</ecNumber>
    </recommendedName>
    <alternativeName>
        <fullName evidence="2">Gamma-glutamyl hercynylcysteine S-oxide hydrolase</fullName>
    </alternativeName>
</protein>
<evidence type="ECO:0000313" key="5">
    <source>
        <dbReference type="Proteomes" id="UP000320239"/>
    </source>
</evidence>